<reference evidence="2" key="1">
    <citation type="submission" date="2016-05" db="EMBL/GenBank/DDBJ databases">
        <title>Comparative genomics of biotechnologically important yeasts.</title>
        <authorList>
            <consortium name="DOE Joint Genome Institute"/>
            <person name="Riley R."/>
            <person name="Haridas S."/>
            <person name="Wolfe K.H."/>
            <person name="Lopes M.R."/>
            <person name="Hittinger C.T."/>
            <person name="Goker M."/>
            <person name="Salamov A."/>
            <person name="Wisecaver J."/>
            <person name="Long T.M."/>
            <person name="Aerts A.L."/>
            <person name="Barry K."/>
            <person name="Choi C."/>
            <person name="Clum A."/>
            <person name="Coughlan A.Y."/>
            <person name="Deshpande S."/>
            <person name="Douglass A.P."/>
            <person name="Hanson S.J."/>
            <person name="Klenk H.-P."/>
            <person name="Labutti K."/>
            <person name="Lapidus A."/>
            <person name="Lindquist E."/>
            <person name="Lipzen A."/>
            <person name="Meier-Kolthoff J.P."/>
            <person name="Ohm R.A."/>
            <person name="Otillar R.P."/>
            <person name="Pangilinan J."/>
            <person name="Peng Y."/>
            <person name="Rokas A."/>
            <person name="Rosa C.A."/>
            <person name="Scheuner C."/>
            <person name="Sibirny A.A."/>
            <person name="Slot J.C."/>
            <person name="Stielow J.B."/>
            <person name="Sun H."/>
            <person name="Kurtzman C.P."/>
            <person name="Blackwell M."/>
            <person name="Grigoriev I.V."/>
            <person name="Jeffries T.W."/>
        </authorList>
    </citation>
    <scope>NUCLEOTIDE SEQUENCE [LARGE SCALE GENOMIC DNA]</scope>
    <source>
        <strain evidence="2">NRRL Y-17324</strain>
    </source>
</reference>
<protein>
    <submittedName>
        <fullName evidence="1">Uncharacterized protein</fullName>
    </submittedName>
</protein>
<dbReference type="RefSeq" id="XP_020063376.1">
    <property type="nucleotide sequence ID" value="XM_020207701.1"/>
</dbReference>
<dbReference type="AlphaFoldDB" id="A0A1E4SFG0"/>
<keyword evidence="2" id="KW-1185">Reference proteome</keyword>
<gene>
    <name evidence="1" type="ORF">CANTADRAFT_262416</name>
</gene>
<proteinExistence type="predicted"/>
<accession>A0A1E4SFG0</accession>
<dbReference type="GeneID" id="30981838"/>
<sequence length="225" mass="25180">MCYFVVVGANIATTSMNTINFLEPHTVNTIELERENDIEFVAKYLEKTISNVNSTNYGKSLILDLEMVYRCGELNLQSKLMELEQPKITRKSRIKQLFLRIGLSDHLSFLDFFTKKSRRKQDEPTVVPTPQALLDALYPRYTVINEVETELLSGKSRILPGSPASHSSNSISLVKNISLGAMDYSGILQEPLLSNVSLEVDNLTPIASPVNLVLLQSSEADNFLP</sequence>
<name>A0A1E4SFG0_9ASCO</name>
<evidence type="ECO:0000313" key="2">
    <source>
        <dbReference type="Proteomes" id="UP000094285"/>
    </source>
</evidence>
<evidence type="ECO:0000313" key="1">
    <source>
        <dbReference type="EMBL" id="ODV78254.1"/>
    </source>
</evidence>
<organism evidence="1 2">
    <name type="scientific">Suhomyces tanzawaensis NRRL Y-17324</name>
    <dbReference type="NCBI Taxonomy" id="984487"/>
    <lineage>
        <taxon>Eukaryota</taxon>
        <taxon>Fungi</taxon>
        <taxon>Dikarya</taxon>
        <taxon>Ascomycota</taxon>
        <taxon>Saccharomycotina</taxon>
        <taxon>Pichiomycetes</taxon>
        <taxon>Debaryomycetaceae</taxon>
        <taxon>Suhomyces</taxon>
    </lineage>
</organism>
<dbReference type="Proteomes" id="UP000094285">
    <property type="component" value="Unassembled WGS sequence"/>
</dbReference>
<dbReference type="EMBL" id="KV453913">
    <property type="protein sequence ID" value="ODV78254.1"/>
    <property type="molecule type" value="Genomic_DNA"/>
</dbReference>